<accession>A0A1K1LC36</accession>
<dbReference type="Gene3D" id="1.25.10.10">
    <property type="entry name" value="Leucine-rich Repeat Variant"/>
    <property type="match status" value="1"/>
</dbReference>
<evidence type="ECO:0000313" key="3">
    <source>
        <dbReference type="Proteomes" id="UP000186323"/>
    </source>
</evidence>
<organism evidence="2 3">
    <name type="scientific">Desulfovibrio piger</name>
    <dbReference type="NCBI Taxonomy" id="901"/>
    <lineage>
        <taxon>Bacteria</taxon>
        <taxon>Pseudomonadati</taxon>
        <taxon>Thermodesulfobacteriota</taxon>
        <taxon>Desulfovibrionia</taxon>
        <taxon>Desulfovibrionales</taxon>
        <taxon>Desulfovibrionaceae</taxon>
        <taxon>Desulfovibrio</taxon>
    </lineage>
</organism>
<proteinExistence type="predicted"/>
<reference evidence="3" key="1">
    <citation type="submission" date="2016-10" db="EMBL/GenBank/DDBJ databases">
        <authorList>
            <person name="Wegmann U."/>
        </authorList>
    </citation>
    <scope>NUCLEOTIDE SEQUENCE [LARGE SCALE GENOMIC DNA]</scope>
</reference>
<protein>
    <submittedName>
        <fullName evidence="2">Uncharacterized protein</fullName>
    </submittedName>
</protein>
<dbReference type="InterPro" id="IPR016024">
    <property type="entry name" value="ARM-type_fold"/>
</dbReference>
<keyword evidence="3" id="KW-1185">Reference proteome</keyword>
<dbReference type="EMBL" id="LT630450">
    <property type="protein sequence ID" value="SFV72269.1"/>
    <property type="molecule type" value="Genomic_DNA"/>
</dbReference>
<dbReference type="Proteomes" id="UP000186323">
    <property type="component" value="Chromosome I"/>
</dbReference>
<dbReference type="SUPFAM" id="SSF48371">
    <property type="entry name" value="ARM repeat"/>
    <property type="match status" value="1"/>
</dbReference>
<name>A0A1K1LC36_9BACT</name>
<feature type="region of interest" description="Disordered" evidence="1">
    <location>
        <begin position="262"/>
        <end position="281"/>
    </location>
</feature>
<gene>
    <name evidence="2" type="ORF">DESPIGER_0379</name>
</gene>
<dbReference type="KEGG" id="dpg:DESPIGER_0379"/>
<evidence type="ECO:0000256" key="1">
    <source>
        <dbReference type="SAM" id="MobiDB-lite"/>
    </source>
</evidence>
<evidence type="ECO:0000313" key="2">
    <source>
        <dbReference type="EMBL" id="SFV72269.1"/>
    </source>
</evidence>
<sequence>MMYLRLHENSPEFPIGHDLLLGLARALGRRGGYPDLVSALLELHIPSLAIELLDGSALETEHRDRLWASGDLEVRRALVDGMDFIRNLTDKQAEDIIEADDVFMLRRLAHWIELLEGDLSEQRMSPARRDALWLHLRQHPDMRVLQALAANSALPDAIAIPVGERLRLGLTLNSSAFRSLRLDEIPALLTVSTSALINLARHVEDIPNQEVRHAVLEALLSFPDPAVRMELAGYTTEDAAILTRLLADTDPGVRAAARENLEELRRIEEEEDEDEEEREDD</sequence>
<dbReference type="InterPro" id="IPR011989">
    <property type="entry name" value="ARM-like"/>
</dbReference>
<feature type="compositionally biased region" description="Acidic residues" evidence="1">
    <location>
        <begin position="269"/>
        <end position="281"/>
    </location>
</feature>
<dbReference type="AlphaFoldDB" id="A0A1K1LC36"/>